<evidence type="ECO:0000313" key="1">
    <source>
        <dbReference type="EMBL" id="MBY6276454.1"/>
    </source>
</evidence>
<evidence type="ECO:0000313" key="2">
    <source>
        <dbReference type="Proteomes" id="UP000732377"/>
    </source>
</evidence>
<reference evidence="1" key="1">
    <citation type="submission" date="2017-11" db="EMBL/GenBank/DDBJ databases">
        <title>Three new genomes from thermophilic consortium.</title>
        <authorList>
            <person name="Quaggio R."/>
            <person name="Amgarten D."/>
            <person name="Setubal J.C."/>
        </authorList>
    </citation>
    <scope>NUCLEOTIDE SEQUENCE</scope>
    <source>
        <strain evidence="1">ZCTH01-B2</strain>
    </source>
</reference>
<dbReference type="RefSeq" id="WP_273379488.1">
    <property type="nucleotide sequence ID" value="NZ_PIUK01000082.1"/>
</dbReference>
<comment type="caution">
    <text evidence="1">The sequence shown here is derived from an EMBL/GenBank/DDBJ whole genome shotgun (WGS) entry which is preliminary data.</text>
</comment>
<protein>
    <submittedName>
        <fullName evidence="1">Uncharacterized protein</fullName>
    </submittedName>
</protein>
<accession>A0A953LIV1</accession>
<organism evidence="1 2">
    <name type="scientific">Symbiobacterium thermophilum</name>
    <dbReference type="NCBI Taxonomy" id="2734"/>
    <lineage>
        <taxon>Bacteria</taxon>
        <taxon>Bacillati</taxon>
        <taxon>Bacillota</taxon>
        <taxon>Clostridia</taxon>
        <taxon>Eubacteriales</taxon>
        <taxon>Symbiobacteriaceae</taxon>
        <taxon>Symbiobacterium</taxon>
    </lineage>
</organism>
<proteinExistence type="predicted"/>
<name>A0A953LIV1_SYMTR</name>
<dbReference type="Proteomes" id="UP000732377">
    <property type="component" value="Unassembled WGS sequence"/>
</dbReference>
<gene>
    <name evidence="1" type="ORF">CWE10_09610</name>
</gene>
<dbReference type="AlphaFoldDB" id="A0A953LIV1"/>
<sequence length="425" mass="46316">MERIMDVVAEAHRIGGAGVLWPGFDLAAIPILLYGTEEAWLIGHPAPPEGYGHAGEVAGRPVYRGPVRPELAGNTAAPVGGHLTALVNLSDSPPTDPGALARLILHEAFHVFQQTAFPDLPRMDAAALQAMAAYPENDPANNAMAIVENRLLARALEGDPAAPGAFVSMRQHRHRQLVRMDRGDAVVYEQTVEWVEGTPTYVELKAGAPTDGLVERLQTHILGGRHAAYRRFYDTGAAQALLLDRVAPGWQARIADAGGCLQRLLEESLTEPLPPVNQVVVAEGLAALLEAEQEAEAERQARIAALLRQLDEGPGLAVEIRLPPEVQGLMWDPTNLLTISPGRRLHTRFCGAVGPDGLRVTIHALCLEEWGERGRRFRLRLPGRPEVQRGGRLRIVTEALSVDAPYGHIEEEPGLMRVQLWLSRR</sequence>
<dbReference type="EMBL" id="PIUK01000082">
    <property type="protein sequence ID" value="MBY6276454.1"/>
    <property type="molecule type" value="Genomic_DNA"/>
</dbReference>